<feature type="compositionally biased region" description="Low complexity" evidence="1">
    <location>
        <begin position="134"/>
        <end position="145"/>
    </location>
</feature>
<feature type="compositionally biased region" description="Basic and acidic residues" evidence="1">
    <location>
        <begin position="19"/>
        <end position="33"/>
    </location>
</feature>
<sequence>EPVPLTGASGLPPPPSVHDPGRSPGAEEHREPFSRGARGVRRSAHSGRLRGGCLRDGQAGVGAAAGRRRDQVLLEEVCGQGPDRDLVQPPDAVRLRGPDGYVGRKLCALRARRNSPPGGGREDGRGEGPHDRAAAVSVAADGAGAQRPLGPSARGGRRGEAVWRPSGGASPVASYVGPDLRRHLPAVSVRPVAPRGEEPRAGPSGVP</sequence>
<protein>
    <submittedName>
        <fullName evidence="2">Uncharacterized protein</fullName>
    </submittedName>
</protein>
<feature type="compositionally biased region" description="Low complexity" evidence="1">
    <location>
        <begin position="55"/>
        <end position="65"/>
    </location>
</feature>
<organism evidence="2">
    <name type="scientific">Tetraselmis sp. GSL018</name>
    <dbReference type="NCBI Taxonomy" id="582737"/>
    <lineage>
        <taxon>Eukaryota</taxon>
        <taxon>Viridiplantae</taxon>
        <taxon>Chlorophyta</taxon>
        <taxon>core chlorophytes</taxon>
        <taxon>Chlorodendrophyceae</taxon>
        <taxon>Chlorodendrales</taxon>
        <taxon>Chlorodendraceae</taxon>
        <taxon>Tetraselmis</taxon>
    </lineage>
</organism>
<accession>A0A061S4V6</accession>
<feature type="non-terminal residue" evidence="2">
    <location>
        <position position="207"/>
    </location>
</feature>
<feature type="compositionally biased region" description="Basic and acidic residues" evidence="1">
    <location>
        <begin position="120"/>
        <end position="133"/>
    </location>
</feature>
<feature type="region of interest" description="Disordered" evidence="1">
    <location>
        <begin position="1"/>
        <end position="207"/>
    </location>
</feature>
<reference evidence="2" key="1">
    <citation type="submission" date="2014-05" db="EMBL/GenBank/DDBJ databases">
        <title>The transcriptome of the halophilic microalga Tetraselmis sp. GSL018 isolated from the Great Salt Lake, Utah.</title>
        <authorList>
            <person name="Jinkerson R.E."/>
            <person name="D'Adamo S."/>
            <person name="Posewitz M.C."/>
        </authorList>
    </citation>
    <scope>NUCLEOTIDE SEQUENCE</scope>
    <source>
        <strain evidence="2">GSL018</strain>
    </source>
</reference>
<proteinExistence type="predicted"/>
<feature type="non-terminal residue" evidence="2">
    <location>
        <position position="1"/>
    </location>
</feature>
<gene>
    <name evidence="2" type="ORF">TSPGSL018_16699</name>
</gene>
<name>A0A061S4V6_9CHLO</name>
<evidence type="ECO:0000313" key="2">
    <source>
        <dbReference type="EMBL" id="JAC77821.1"/>
    </source>
</evidence>
<evidence type="ECO:0000256" key="1">
    <source>
        <dbReference type="SAM" id="MobiDB-lite"/>
    </source>
</evidence>
<dbReference type="AlphaFoldDB" id="A0A061S4V6"/>
<dbReference type="EMBL" id="GBEZ01007655">
    <property type="protein sequence ID" value="JAC77821.1"/>
    <property type="molecule type" value="Transcribed_RNA"/>
</dbReference>
<feature type="compositionally biased region" description="Basic residues" evidence="1">
    <location>
        <begin position="38"/>
        <end position="48"/>
    </location>
</feature>